<dbReference type="InterPro" id="IPR036047">
    <property type="entry name" value="F-box-like_dom_sf"/>
</dbReference>
<dbReference type="PANTHER" id="PTHR32133:SF392">
    <property type="entry name" value="F-BOX DOMAIN-CONTAINING PROTEIN"/>
    <property type="match status" value="1"/>
</dbReference>
<dbReference type="EMBL" id="JACEFO010000618">
    <property type="protein sequence ID" value="KAF8762735.1"/>
    <property type="molecule type" value="Genomic_DNA"/>
</dbReference>
<dbReference type="Gene3D" id="1.20.1280.50">
    <property type="match status" value="1"/>
</dbReference>
<proteinExistence type="predicted"/>
<dbReference type="SUPFAM" id="SSF81383">
    <property type="entry name" value="F-box domain"/>
    <property type="match status" value="1"/>
</dbReference>
<gene>
    <name evidence="2" type="ORF">HU200_009272</name>
</gene>
<feature type="domain" description="F-box" evidence="1">
    <location>
        <begin position="40"/>
        <end position="83"/>
    </location>
</feature>
<reference evidence="2" key="1">
    <citation type="submission" date="2020-07" db="EMBL/GenBank/DDBJ databases">
        <title>Genome sequence and genetic diversity analysis of an under-domesticated orphan crop, white fonio (Digitaria exilis).</title>
        <authorList>
            <person name="Bennetzen J.L."/>
            <person name="Chen S."/>
            <person name="Ma X."/>
            <person name="Wang X."/>
            <person name="Yssel A.E.J."/>
            <person name="Chaluvadi S.R."/>
            <person name="Johnson M."/>
            <person name="Gangashetty P."/>
            <person name="Hamidou F."/>
            <person name="Sanogo M.D."/>
            <person name="Zwaenepoel A."/>
            <person name="Wallace J."/>
            <person name="Van De Peer Y."/>
            <person name="Van Deynze A."/>
        </authorList>
    </citation>
    <scope>NUCLEOTIDE SEQUENCE</scope>
    <source>
        <tissue evidence="2">Leaves</tissue>
    </source>
</reference>
<organism evidence="2 3">
    <name type="scientific">Digitaria exilis</name>
    <dbReference type="NCBI Taxonomy" id="1010633"/>
    <lineage>
        <taxon>Eukaryota</taxon>
        <taxon>Viridiplantae</taxon>
        <taxon>Streptophyta</taxon>
        <taxon>Embryophyta</taxon>
        <taxon>Tracheophyta</taxon>
        <taxon>Spermatophyta</taxon>
        <taxon>Magnoliopsida</taxon>
        <taxon>Liliopsida</taxon>
        <taxon>Poales</taxon>
        <taxon>Poaceae</taxon>
        <taxon>PACMAD clade</taxon>
        <taxon>Panicoideae</taxon>
        <taxon>Panicodae</taxon>
        <taxon>Paniceae</taxon>
        <taxon>Anthephorinae</taxon>
        <taxon>Digitaria</taxon>
    </lineage>
</organism>
<evidence type="ECO:0000259" key="1">
    <source>
        <dbReference type="SMART" id="SM00256"/>
    </source>
</evidence>
<name>A0A835KSX5_9POAL</name>
<evidence type="ECO:0000313" key="2">
    <source>
        <dbReference type="EMBL" id="KAF8762735.1"/>
    </source>
</evidence>
<comment type="caution">
    <text evidence="2">The sequence shown here is derived from an EMBL/GenBank/DDBJ whole genome shotgun (WGS) entry which is preliminary data.</text>
</comment>
<protein>
    <recommendedName>
        <fullName evidence="1">F-box domain-containing protein</fullName>
    </recommendedName>
</protein>
<dbReference type="AlphaFoldDB" id="A0A835KSX5"/>
<dbReference type="Pfam" id="PF00646">
    <property type="entry name" value="F-box"/>
    <property type="match status" value="1"/>
</dbReference>
<dbReference type="OrthoDB" id="588921at2759"/>
<dbReference type="SMART" id="SM00256">
    <property type="entry name" value="FBOX"/>
    <property type="match status" value="1"/>
</dbReference>
<accession>A0A835KSX5</accession>
<dbReference type="InterPro" id="IPR001810">
    <property type="entry name" value="F-box_dom"/>
</dbReference>
<evidence type="ECO:0000313" key="3">
    <source>
        <dbReference type="Proteomes" id="UP000636709"/>
    </source>
</evidence>
<dbReference type="Proteomes" id="UP000636709">
    <property type="component" value="Unassembled WGS sequence"/>
</dbReference>
<sequence length="416" mass="46871">MSMTRACVLLSKIKCWNLPFSSHIANKSMPMQRQALAPELADDVVREILLRLTPDDPACLLRASVVCKRWRSILTDPEFRRRHRTLHPSPFVLGFLRIVRDAVPYASRFVSIDPASRDLPCWLALDCRHGRALFATPSPGSGAQVTLDFIVWDPLTNERRRLPQLSPPPTDRTRFNAAVLCDAAAEGCDHRGCHRDPFRVIFIFNTSASTSARVYSSRTDDWSERISIRHPRVLVDNKPWPSALLGDALRFRGLERYGFEYQLSAQRLSVISQPCSSLPAGIYISLVSADDGELCFVNFFLENSLCLCLWSRYTTYNGLPHFRVIDLEKHLPENALLPRFAGANVTGFAEGTDVIFVAVYRYANHRGDVYMIQLNSGRATKLFEGYSCIFPYTSFCIPVIDEASTAEEQQEGVSSA</sequence>
<keyword evidence="3" id="KW-1185">Reference proteome</keyword>
<dbReference type="PANTHER" id="PTHR32133">
    <property type="entry name" value="OS07G0120400 PROTEIN"/>
    <property type="match status" value="1"/>
</dbReference>